<evidence type="ECO:0000259" key="7">
    <source>
        <dbReference type="PROSITE" id="PS51186"/>
    </source>
</evidence>
<evidence type="ECO:0000313" key="8">
    <source>
        <dbReference type="EMBL" id="MBM6928338.1"/>
    </source>
</evidence>
<organism evidence="8 9">
    <name type="scientific">Parasutterella secunda</name>
    <dbReference type="NCBI Taxonomy" id="626947"/>
    <lineage>
        <taxon>Bacteria</taxon>
        <taxon>Pseudomonadati</taxon>
        <taxon>Pseudomonadota</taxon>
        <taxon>Betaproteobacteria</taxon>
        <taxon>Burkholderiales</taxon>
        <taxon>Sutterellaceae</taxon>
        <taxon>Parasutterella</taxon>
    </lineage>
</organism>
<evidence type="ECO:0000256" key="4">
    <source>
        <dbReference type="ARBA" id="ARBA00023315"/>
    </source>
</evidence>
<keyword evidence="9" id="KW-1185">Reference proteome</keyword>
<evidence type="ECO:0000256" key="2">
    <source>
        <dbReference type="ARBA" id="ARBA00022490"/>
    </source>
</evidence>
<keyword evidence="8" id="KW-0687">Ribonucleoprotein</keyword>
<comment type="catalytic activity">
    <reaction evidence="5 6">
        <text>N-terminal L-alanyl-[ribosomal protein bS18] + acetyl-CoA = N-terminal N(alpha)-acetyl-L-alanyl-[ribosomal protein bS18] + CoA + H(+)</text>
        <dbReference type="Rhea" id="RHEA:43756"/>
        <dbReference type="Rhea" id="RHEA-COMP:10676"/>
        <dbReference type="Rhea" id="RHEA-COMP:10677"/>
        <dbReference type="ChEBI" id="CHEBI:15378"/>
        <dbReference type="ChEBI" id="CHEBI:57287"/>
        <dbReference type="ChEBI" id="CHEBI:57288"/>
        <dbReference type="ChEBI" id="CHEBI:64718"/>
        <dbReference type="ChEBI" id="CHEBI:83683"/>
        <dbReference type="EC" id="2.3.1.266"/>
    </reaction>
</comment>
<protein>
    <recommendedName>
        <fullName evidence="5 6">[Ribosomal protein bS18]-alanine N-acetyltransferase</fullName>
        <ecNumber evidence="5 6">2.3.1.266</ecNumber>
    </recommendedName>
</protein>
<keyword evidence="2 5" id="KW-0963">Cytoplasm</keyword>
<keyword evidence="3 5" id="KW-0808">Transferase</keyword>
<evidence type="ECO:0000256" key="3">
    <source>
        <dbReference type="ARBA" id="ARBA00022679"/>
    </source>
</evidence>
<accession>A0ABS2GU03</accession>
<dbReference type="InterPro" id="IPR006464">
    <property type="entry name" value="AcTrfase_RimI/Ard1"/>
</dbReference>
<dbReference type="PANTHER" id="PTHR43420:SF44">
    <property type="entry name" value="ACETYLTRANSFERASE YPEA"/>
    <property type="match status" value="1"/>
</dbReference>
<comment type="caution">
    <text evidence="5">Lacks conserved residue(s) required for the propagation of feature annotation.</text>
</comment>
<evidence type="ECO:0000256" key="1">
    <source>
        <dbReference type="ARBA" id="ARBA00005395"/>
    </source>
</evidence>
<comment type="subcellular location">
    <subcellularLocation>
        <location evidence="5 6">Cytoplasm</location>
    </subcellularLocation>
</comment>
<evidence type="ECO:0000256" key="6">
    <source>
        <dbReference type="RuleBase" id="RU363094"/>
    </source>
</evidence>
<feature type="active site" description="Proton donor" evidence="5">
    <location>
        <position position="116"/>
    </location>
</feature>
<dbReference type="Gene3D" id="3.40.630.30">
    <property type="match status" value="1"/>
</dbReference>
<dbReference type="NCBIfam" id="TIGR01575">
    <property type="entry name" value="rimI"/>
    <property type="match status" value="1"/>
</dbReference>
<feature type="active site" description="Proton acceptor" evidence="5">
    <location>
        <position position="104"/>
    </location>
</feature>
<comment type="caution">
    <text evidence="8">The sequence shown here is derived from an EMBL/GenBank/DDBJ whole genome shotgun (WGS) entry which is preliminary data.</text>
</comment>
<dbReference type="InterPro" id="IPR000182">
    <property type="entry name" value="GNAT_dom"/>
</dbReference>
<keyword evidence="4 5" id="KW-0012">Acyltransferase</keyword>
<comment type="similarity">
    <text evidence="1 5 6">Belongs to the acetyltransferase family. RimI subfamily.</text>
</comment>
<dbReference type="CDD" id="cd04301">
    <property type="entry name" value="NAT_SF"/>
    <property type="match status" value="1"/>
</dbReference>
<dbReference type="Proteomes" id="UP000777002">
    <property type="component" value="Unassembled WGS sequence"/>
</dbReference>
<dbReference type="InterPro" id="IPR016181">
    <property type="entry name" value="Acyl_CoA_acyltransferase"/>
</dbReference>
<reference evidence="8 9" key="1">
    <citation type="journal article" date="2021" name="Sci. Rep.">
        <title>The distribution of antibiotic resistance genes in chicken gut microbiota commensals.</title>
        <authorList>
            <person name="Juricova H."/>
            <person name="Matiasovicova J."/>
            <person name="Kubasova T."/>
            <person name="Cejkova D."/>
            <person name="Rychlik I."/>
        </authorList>
    </citation>
    <scope>NUCLEOTIDE SEQUENCE [LARGE SCALE GENOMIC DNA]</scope>
    <source>
        <strain evidence="8 9">An562</strain>
    </source>
</reference>
<feature type="binding site" evidence="5">
    <location>
        <position position="109"/>
    </location>
    <ligand>
        <name>acetyl-CoA</name>
        <dbReference type="ChEBI" id="CHEBI:57288"/>
    </ligand>
</feature>
<gene>
    <name evidence="5 8" type="primary">rimI</name>
    <name evidence="8" type="ORF">H5985_03540</name>
</gene>
<evidence type="ECO:0000313" key="9">
    <source>
        <dbReference type="Proteomes" id="UP000777002"/>
    </source>
</evidence>
<dbReference type="PANTHER" id="PTHR43420">
    <property type="entry name" value="ACETYLTRANSFERASE"/>
    <property type="match status" value="1"/>
</dbReference>
<sequence>MSLHFTQATSTDLDAIVRLDSSAFEFPWSRADFEGSLKIGHSFLLLKDDETLLGVAVSMQIFDEAELLTIAVDPSYQGQGYGKLLLNELLARLARNGAQRLFLEVRVSNTRAHSLYLGAGFEEISRRKGYYPTRDGREDAIVMEKLLSI</sequence>
<feature type="binding site" evidence="5">
    <location>
        <begin position="70"/>
        <end position="72"/>
    </location>
    <ligand>
        <name>acetyl-CoA</name>
        <dbReference type="ChEBI" id="CHEBI:57288"/>
    </ligand>
</feature>
<comment type="function">
    <text evidence="5 6">Acetylates the N-terminal alanine of ribosomal protein bS18.</text>
</comment>
<dbReference type="RefSeq" id="WP_205049931.1">
    <property type="nucleotide sequence ID" value="NZ_JACJKX010000004.1"/>
</dbReference>
<feature type="domain" description="N-acetyltransferase" evidence="7">
    <location>
        <begin position="3"/>
        <end position="148"/>
    </location>
</feature>
<proteinExistence type="inferred from homology"/>
<dbReference type="EMBL" id="JACJKX010000004">
    <property type="protein sequence ID" value="MBM6928338.1"/>
    <property type="molecule type" value="Genomic_DNA"/>
</dbReference>
<evidence type="ECO:0000256" key="5">
    <source>
        <dbReference type="HAMAP-Rule" id="MF_02210"/>
    </source>
</evidence>
<dbReference type="InterPro" id="IPR043690">
    <property type="entry name" value="RimI"/>
</dbReference>
<dbReference type="InterPro" id="IPR050680">
    <property type="entry name" value="YpeA/RimI_acetyltransf"/>
</dbReference>
<name>A0ABS2GU03_9BURK</name>
<dbReference type="HAMAP" id="MF_02210">
    <property type="entry name" value="RimI"/>
    <property type="match status" value="1"/>
</dbReference>
<dbReference type="GO" id="GO:0005840">
    <property type="term" value="C:ribosome"/>
    <property type="evidence" value="ECO:0007669"/>
    <property type="project" value="UniProtKB-KW"/>
</dbReference>
<dbReference type="Pfam" id="PF00583">
    <property type="entry name" value="Acetyltransf_1"/>
    <property type="match status" value="1"/>
</dbReference>
<dbReference type="SUPFAM" id="SSF55729">
    <property type="entry name" value="Acyl-CoA N-acyltransferases (Nat)"/>
    <property type="match status" value="1"/>
</dbReference>
<dbReference type="EC" id="2.3.1.266" evidence="5 6"/>
<dbReference type="PROSITE" id="PS51186">
    <property type="entry name" value="GNAT"/>
    <property type="match status" value="1"/>
</dbReference>
<keyword evidence="8" id="KW-0689">Ribosomal protein</keyword>